<proteinExistence type="predicted"/>
<keyword evidence="2" id="KW-1017">Isopeptide bond</keyword>
<dbReference type="InterPro" id="IPR050211">
    <property type="entry name" value="FOX_domain-containing"/>
</dbReference>
<evidence type="ECO:0000256" key="12">
    <source>
        <dbReference type="SAM" id="MobiDB-lite"/>
    </source>
</evidence>
<dbReference type="EMBL" id="CM015723">
    <property type="protein sequence ID" value="KAF3696775.1"/>
    <property type="molecule type" value="Genomic_DNA"/>
</dbReference>
<protein>
    <recommendedName>
        <fullName evidence="10">Forkhead box protein L2</fullName>
    </recommendedName>
</protein>
<dbReference type="PROSITE" id="PS00657">
    <property type="entry name" value="FORK_HEAD_1"/>
    <property type="match status" value="1"/>
</dbReference>
<dbReference type="GO" id="GO:0000978">
    <property type="term" value="F:RNA polymerase II cis-regulatory region sequence-specific DNA binding"/>
    <property type="evidence" value="ECO:0007669"/>
    <property type="project" value="TreeGrafter"/>
</dbReference>
<comment type="subcellular location">
    <subcellularLocation>
        <location evidence="1 11">Nucleus</location>
    </subcellularLocation>
</comment>
<feature type="DNA-binding region" description="Fork-head" evidence="11">
    <location>
        <begin position="38"/>
        <end position="132"/>
    </location>
</feature>
<sequence length="267" mass="30361">MDREEKAPADQGVQLLDISSNSPPTVPKCAEERGQSEKPPYSYVALIAMAIKDSPDKRQTLSGIYDYIISKFPYYEKNKKGWQNSIRHNLSLNECFVKVPRDGVGDRKGNFWMLDPAFEDMFEKGNYRRRRRVRRPYRPPSVPYLNPVDYPEPFYLQSYVSNSWGLRQPTSSQETAYLPAQVISGHARSVSPSAPVRSYCPPTHFHHHPQYGAYQRHPPVLVPYNGGPYGGVSQPMSPEGGSVSVPYQQFSSYSRQAEAQLIPSFDH</sequence>
<keyword evidence="7 11" id="KW-0238">DNA-binding</keyword>
<dbReference type="InterPro" id="IPR018122">
    <property type="entry name" value="TF_fork_head_CS_1"/>
</dbReference>
<keyword evidence="6" id="KW-0805">Transcription regulation</keyword>
<feature type="region of interest" description="Disordered" evidence="12">
    <location>
        <begin position="1"/>
        <end position="37"/>
    </location>
</feature>
<dbReference type="Proteomes" id="UP000503349">
    <property type="component" value="Chromosome 12"/>
</dbReference>
<dbReference type="Pfam" id="PF00250">
    <property type="entry name" value="Forkhead"/>
    <property type="match status" value="1"/>
</dbReference>
<keyword evidence="5" id="KW-0832">Ubl conjugation</keyword>
<evidence type="ECO:0000259" key="13">
    <source>
        <dbReference type="PROSITE" id="PS50039"/>
    </source>
</evidence>
<dbReference type="GO" id="GO:0005634">
    <property type="term" value="C:nucleus"/>
    <property type="evidence" value="ECO:0007669"/>
    <property type="project" value="UniProtKB-SubCell"/>
</dbReference>
<name>A0A6G1Q2M1_CHAAH</name>
<dbReference type="InterPro" id="IPR036390">
    <property type="entry name" value="WH_DNA-bd_sf"/>
</dbReference>
<evidence type="ECO:0000256" key="5">
    <source>
        <dbReference type="ARBA" id="ARBA00022843"/>
    </source>
</evidence>
<evidence type="ECO:0000256" key="9">
    <source>
        <dbReference type="ARBA" id="ARBA00023242"/>
    </source>
</evidence>
<reference evidence="15" key="2">
    <citation type="submission" date="2019-02" db="EMBL/GenBank/DDBJ databases">
        <title>Opniocepnalus argus Var Kimnra genome.</title>
        <authorList>
            <person name="Zhou C."/>
            <person name="Xiao S."/>
        </authorList>
    </citation>
    <scope>NUCLEOTIDE SEQUENCE [LARGE SCALE GENOMIC DNA]</scope>
</reference>
<evidence type="ECO:0000256" key="11">
    <source>
        <dbReference type="PROSITE-ProRule" id="PRU00089"/>
    </source>
</evidence>
<dbReference type="CDD" id="cd20028">
    <property type="entry name" value="FH_FOXL2"/>
    <property type="match status" value="1"/>
</dbReference>
<evidence type="ECO:0000256" key="8">
    <source>
        <dbReference type="ARBA" id="ARBA00023163"/>
    </source>
</evidence>
<dbReference type="AlphaFoldDB" id="A0A6G1Q2M1"/>
<dbReference type="InterPro" id="IPR036388">
    <property type="entry name" value="WH-like_DNA-bd_sf"/>
</dbReference>
<evidence type="ECO:0000256" key="1">
    <source>
        <dbReference type="ARBA" id="ARBA00004123"/>
    </source>
</evidence>
<dbReference type="GO" id="GO:0009653">
    <property type="term" value="P:anatomical structure morphogenesis"/>
    <property type="evidence" value="ECO:0007669"/>
    <property type="project" value="TreeGrafter"/>
</dbReference>
<dbReference type="GO" id="GO:0030154">
    <property type="term" value="P:cell differentiation"/>
    <property type="evidence" value="ECO:0007669"/>
    <property type="project" value="UniProtKB-KW"/>
</dbReference>
<keyword evidence="3" id="KW-0597">Phosphoprotein</keyword>
<dbReference type="GO" id="GO:0009888">
    <property type="term" value="P:tissue development"/>
    <property type="evidence" value="ECO:0007669"/>
    <property type="project" value="UniProtKB-ARBA"/>
</dbReference>
<dbReference type="FunFam" id="1.10.10.10:FF:000016">
    <property type="entry name" value="Forkhead box protein I1"/>
    <property type="match status" value="1"/>
</dbReference>
<dbReference type="SUPFAM" id="SSF46785">
    <property type="entry name" value="Winged helix' DNA-binding domain"/>
    <property type="match status" value="1"/>
</dbReference>
<evidence type="ECO:0000256" key="4">
    <source>
        <dbReference type="ARBA" id="ARBA00022782"/>
    </source>
</evidence>
<dbReference type="InterPro" id="IPR001766">
    <property type="entry name" value="Fork_head_dom"/>
</dbReference>
<keyword evidence="4" id="KW-0221">Differentiation</keyword>
<reference evidence="14 15" key="1">
    <citation type="submission" date="2019-02" db="EMBL/GenBank/DDBJ databases">
        <title>Opniocepnalus argus genome.</title>
        <authorList>
            <person name="Zhou C."/>
            <person name="Xiao S."/>
        </authorList>
    </citation>
    <scope>NUCLEOTIDE SEQUENCE [LARGE SCALE GENOMIC DNA]</scope>
    <source>
        <strain evidence="14">OARG1902GOOAL</strain>
        <tissue evidence="14">Muscle</tissue>
    </source>
</reference>
<keyword evidence="8" id="KW-0804">Transcription</keyword>
<evidence type="ECO:0000313" key="15">
    <source>
        <dbReference type="Proteomes" id="UP000503349"/>
    </source>
</evidence>
<dbReference type="SMART" id="SM00339">
    <property type="entry name" value="FH"/>
    <property type="match status" value="1"/>
</dbReference>
<dbReference type="Gene3D" id="1.10.10.10">
    <property type="entry name" value="Winged helix-like DNA-binding domain superfamily/Winged helix DNA-binding domain"/>
    <property type="match status" value="1"/>
</dbReference>
<feature type="domain" description="Fork-head" evidence="13">
    <location>
        <begin position="38"/>
        <end position="132"/>
    </location>
</feature>
<dbReference type="GO" id="GO:0000981">
    <property type="term" value="F:DNA-binding transcription factor activity, RNA polymerase II-specific"/>
    <property type="evidence" value="ECO:0007669"/>
    <property type="project" value="TreeGrafter"/>
</dbReference>
<evidence type="ECO:0000313" key="14">
    <source>
        <dbReference type="EMBL" id="KAF3696775.1"/>
    </source>
</evidence>
<dbReference type="PRINTS" id="PR00053">
    <property type="entry name" value="FORKHEAD"/>
</dbReference>
<gene>
    <name evidence="14" type="ORF">EXN66_Car012453</name>
</gene>
<keyword evidence="15" id="KW-1185">Reference proteome</keyword>
<evidence type="ECO:0000256" key="7">
    <source>
        <dbReference type="ARBA" id="ARBA00023125"/>
    </source>
</evidence>
<evidence type="ECO:0000256" key="3">
    <source>
        <dbReference type="ARBA" id="ARBA00022553"/>
    </source>
</evidence>
<accession>A0A6G1Q2M1</accession>
<organism evidence="14 15">
    <name type="scientific">Channa argus</name>
    <name type="common">Northern snakehead</name>
    <name type="synonym">Ophicephalus argus</name>
    <dbReference type="NCBI Taxonomy" id="215402"/>
    <lineage>
        <taxon>Eukaryota</taxon>
        <taxon>Metazoa</taxon>
        <taxon>Chordata</taxon>
        <taxon>Craniata</taxon>
        <taxon>Vertebrata</taxon>
        <taxon>Euteleostomi</taxon>
        <taxon>Actinopterygii</taxon>
        <taxon>Neopterygii</taxon>
        <taxon>Teleostei</taxon>
        <taxon>Neoteleostei</taxon>
        <taxon>Acanthomorphata</taxon>
        <taxon>Anabantaria</taxon>
        <taxon>Anabantiformes</taxon>
        <taxon>Channoidei</taxon>
        <taxon>Channidae</taxon>
        <taxon>Channa</taxon>
    </lineage>
</organism>
<dbReference type="PROSITE" id="PS50039">
    <property type="entry name" value="FORK_HEAD_3"/>
    <property type="match status" value="1"/>
</dbReference>
<evidence type="ECO:0000256" key="2">
    <source>
        <dbReference type="ARBA" id="ARBA00022499"/>
    </source>
</evidence>
<dbReference type="PANTHER" id="PTHR11829:SF411">
    <property type="entry name" value="FORKHEAD BOX PROTEIN L2"/>
    <property type="match status" value="1"/>
</dbReference>
<dbReference type="PROSITE" id="PS00658">
    <property type="entry name" value="FORK_HEAD_2"/>
    <property type="match status" value="1"/>
</dbReference>
<dbReference type="InterPro" id="IPR047515">
    <property type="entry name" value="FH_FOXL2"/>
</dbReference>
<dbReference type="PANTHER" id="PTHR11829">
    <property type="entry name" value="FORKHEAD BOX PROTEIN"/>
    <property type="match status" value="1"/>
</dbReference>
<keyword evidence="9 11" id="KW-0539">Nucleus</keyword>
<evidence type="ECO:0000256" key="6">
    <source>
        <dbReference type="ARBA" id="ARBA00023015"/>
    </source>
</evidence>
<evidence type="ECO:0000256" key="10">
    <source>
        <dbReference type="ARBA" id="ARBA00034872"/>
    </source>
</evidence>
<dbReference type="InterPro" id="IPR030456">
    <property type="entry name" value="TF_fork_head_CS_2"/>
</dbReference>
<dbReference type="OrthoDB" id="5954824at2759"/>